<comment type="subcellular location">
    <subcellularLocation>
        <location evidence="1">Cell membrane</location>
        <topology evidence="1">Multi-pass membrane protein</topology>
    </subcellularLocation>
</comment>
<dbReference type="PANTHER" id="PTHR33931">
    <property type="entry name" value="HOLIN-LIKE PROTEIN CIDA-RELATED"/>
    <property type="match status" value="1"/>
</dbReference>
<feature type="transmembrane region" description="Helical" evidence="6">
    <location>
        <begin position="31"/>
        <end position="49"/>
    </location>
</feature>
<evidence type="ECO:0000313" key="8">
    <source>
        <dbReference type="Proteomes" id="UP001138961"/>
    </source>
</evidence>
<reference evidence="7" key="1">
    <citation type="submission" date="2021-10" db="EMBL/GenBank/DDBJ databases">
        <title>Loktanella gaetbuli sp. nov., isolated from a tidal flat.</title>
        <authorList>
            <person name="Park S."/>
            <person name="Yoon J.-H."/>
        </authorList>
    </citation>
    <scope>NUCLEOTIDE SEQUENCE</scope>
    <source>
        <strain evidence="7">TSTF-M6</strain>
    </source>
</reference>
<keyword evidence="3 6" id="KW-0812">Transmembrane</keyword>
<evidence type="ECO:0000256" key="3">
    <source>
        <dbReference type="ARBA" id="ARBA00022692"/>
    </source>
</evidence>
<keyword evidence="5 6" id="KW-0472">Membrane</keyword>
<evidence type="ECO:0000256" key="5">
    <source>
        <dbReference type="ARBA" id="ARBA00023136"/>
    </source>
</evidence>
<evidence type="ECO:0000256" key="1">
    <source>
        <dbReference type="ARBA" id="ARBA00004651"/>
    </source>
</evidence>
<keyword evidence="2" id="KW-1003">Cell membrane</keyword>
<protein>
    <submittedName>
        <fullName evidence="7">CidA/LrgA family protein</fullName>
    </submittedName>
</protein>
<dbReference type="Proteomes" id="UP001138961">
    <property type="component" value="Unassembled WGS sequence"/>
</dbReference>
<comment type="caution">
    <text evidence="7">The sequence shown here is derived from an EMBL/GenBank/DDBJ whole genome shotgun (WGS) entry which is preliminary data.</text>
</comment>
<sequence>MIQHLTILLGFQLLGEAISRGAALPLPGPVLGMALLFVALMAVPRLAAITTTAQGLLAHLSLLFVPAGVGVVGQLDRLGDDGLGLALAILGSTALAIIAAVYTFIGVARVLGR</sequence>
<evidence type="ECO:0000313" key="7">
    <source>
        <dbReference type="EMBL" id="MCB5199843.1"/>
    </source>
</evidence>
<dbReference type="PANTHER" id="PTHR33931:SF2">
    <property type="entry name" value="HOLIN-LIKE PROTEIN CIDA"/>
    <property type="match status" value="1"/>
</dbReference>
<feature type="transmembrane region" description="Helical" evidence="6">
    <location>
        <begin position="87"/>
        <end position="111"/>
    </location>
</feature>
<dbReference type="RefSeq" id="WP_226748504.1">
    <property type="nucleotide sequence ID" value="NZ_JAJATZ010000005.1"/>
</dbReference>
<evidence type="ECO:0000256" key="2">
    <source>
        <dbReference type="ARBA" id="ARBA00022475"/>
    </source>
</evidence>
<organism evidence="7 8">
    <name type="scientific">Loktanella gaetbuli</name>
    <dbReference type="NCBI Taxonomy" id="2881335"/>
    <lineage>
        <taxon>Bacteria</taxon>
        <taxon>Pseudomonadati</taxon>
        <taxon>Pseudomonadota</taxon>
        <taxon>Alphaproteobacteria</taxon>
        <taxon>Rhodobacterales</taxon>
        <taxon>Roseobacteraceae</taxon>
        <taxon>Loktanella</taxon>
    </lineage>
</organism>
<evidence type="ECO:0000256" key="6">
    <source>
        <dbReference type="SAM" id="Phobius"/>
    </source>
</evidence>
<dbReference type="EMBL" id="JAJATZ010000005">
    <property type="protein sequence ID" value="MCB5199843.1"/>
    <property type="molecule type" value="Genomic_DNA"/>
</dbReference>
<dbReference type="InterPro" id="IPR005538">
    <property type="entry name" value="LrgA/CidA"/>
</dbReference>
<dbReference type="Pfam" id="PF03788">
    <property type="entry name" value="LrgA"/>
    <property type="match status" value="1"/>
</dbReference>
<feature type="transmembrane region" description="Helical" evidence="6">
    <location>
        <begin position="56"/>
        <end position="75"/>
    </location>
</feature>
<proteinExistence type="predicted"/>
<keyword evidence="4 6" id="KW-1133">Transmembrane helix</keyword>
<evidence type="ECO:0000256" key="4">
    <source>
        <dbReference type="ARBA" id="ARBA00022989"/>
    </source>
</evidence>
<keyword evidence="8" id="KW-1185">Reference proteome</keyword>
<gene>
    <name evidence="7" type="ORF">LGQ03_11405</name>
</gene>
<name>A0ABS8BVW5_9RHOB</name>
<accession>A0ABS8BVW5</accession>